<dbReference type="EMBL" id="JANRMI010000003">
    <property type="protein sequence ID" value="MDG0816898.1"/>
    <property type="molecule type" value="Genomic_DNA"/>
</dbReference>
<dbReference type="Gene3D" id="1.10.10.10">
    <property type="entry name" value="Winged helix-like DNA-binding domain superfamily/Winged helix DNA-binding domain"/>
    <property type="match status" value="1"/>
</dbReference>
<name>A0ABT6DJC8_9BACT</name>
<sequence length="169" mass="19124">MAKLFLTTLPSQEDIQASSCSLYPDADPASLYTNLLFRKAATDVEIHYDNYFAKYDLSPGRFTLLLLLKKKPEGMMPSELAQKVGVTQATISGLINSLEKAQLVARETHEKDGRAFVIKLTSQGQGLLDKIAPDWYPRVMKFWSVFNEEEKNLLNGMLDKMIQNIHLLK</sequence>
<accession>A0ABT6DJC8</accession>
<evidence type="ECO:0000313" key="3">
    <source>
        <dbReference type="Proteomes" id="UP001152321"/>
    </source>
</evidence>
<dbReference type="CDD" id="cd00090">
    <property type="entry name" value="HTH_ARSR"/>
    <property type="match status" value="1"/>
</dbReference>
<dbReference type="Pfam" id="PF12802">
    <property type="entry name" value="MarR_2"/>
    <property type="match status" value="1"/>
</dbReference>
<dbReference type="InterPro" id="IPR036388">
    <property type="entry name" value="WH-like_DNA-bd_sf"/>
</dbReference>
<dbReference type="RefSeq" id="WP_277578375.1">
    <property type="nucleotide sequence ID" value="NZ_JANRMI010000003.1"/>
</dbReference>
<dbReference type="Proteomes" id="UP001152321">
    <property type="component" value="Unassembled WGS sequence"/>
</dbReference>
<gene>
    <name evidence="2" type="ORF">NWE73_11015</name>
</gene>
<proteinExistence type="predicted"/>
<comment type="caution">
    <text evidence="2">The sequence shown here is derived from an EMBL/GenBank/DDBJ whole genome shotgun (WGS) entry which is preliminary data.</text>
</comment>
<dbReference type="InterPro" id="IPR000835">
    <property type="entry name" value="HTH_MarR-typ"/>
</dbReference>
<evidence type="ECO:0000313" key="2">
    <source>
        <dbReference type="EMBL" id="MDG0816898.1"/>
    </source>
</evidence>
<keyword evidence="3" id="KW-1185">Reference proteome</keyword>
<dbReference type="PRINTS" id="PR00598">
    <property type="entry name" value="HTHMARR"/>
</dbReference>
<protein>
    <submittedName>
        <fullName evidence="2">MarR family transcriptional regulator</fullName>
    </submittedName>
</protein>
<dbReference type="InterPro" id="IPR039422">
    <property type="entry name" value="MarR/SlyA-like"/>
</dbReference>
<dbReference type="PANTHER" id="PTHR33164:SF43">
    <property type="entry name" value="HTH-TYPE TRANSCRIPTIONAL REPRESSOR YETL"/>
    <property type="match status" value="1"/>
</dbReference>
<organism evidence="2 3">
    <name type="scientific">Bdellovibrio svalbardensis</name>
    <dbReference type="NCBI Taxonomy" id="2972972"/>
    <lineage>
        <taxon>Bacteria</taxon>
        <taxon>Pseudomonadati</taxon>
        <taxon>Bdellovibrionota</taxon>
        <taxon>Bdellovibrionia</taxon>
        <taxon>Bdellovibrionales</taxon>
        <taxon>Pseudobdellovibrionaceae</taxon>
        <taxon>Bdellovibrio</taxon>
    </lineage>
</organism>
<dbReference type="SUPFAM" id="SSF46785">
    <property type="entry name" value="Winged helix' DNA-binding domain"/>
    <property type="match status" value="1"/>
</dbReference>
<dbReference type="PANTHER" id="PTHR33164">
    <property type="entry name" value="TRANSCRIPTIONAL REGULATOR, MARR FAMILY"/>
    <property type="match status" value="1"/>
</dbReference>
<feature type="domain" description="HTH marR-type" evidence="1">
    <location>
        <begin position="28"/>
        <end position="163"/>
    </location>
</feature>
<dbReference type="SMART" id="SM00347">
    <property type="entry name" value="HTH_MARR"/>
    <property type="match status" value="1"/>
</dbReference>
<dbReference type="InterPro" id="IPR011991">
    <property type="entry name" value="ArsR-like_HTH"/>
</dbReference>
<dbReference type="InterPro" id="IPR036390">
    <property type="entry name" value="WH_DNA-bd_sf"/>
</dbReference>
<reference evidence="2" key="1">
    <citation type="submission" date="2022-08" db="EMBL/GenBank/DDBJ databases">
        <title>Novel Bdellovibrio Species Isolated from Svalbard: Designation Bdellovibrio svalbardensis.</title>
        <authorList>
            <person name="Mitchell R.J."/>
            <person name="Choi S.Y."/>
        </authorList>
    </citation>
    <scope>NUCLEOTIDE SEQUENCE</scope>
    <source>
        <strain evidence="2">PAP01</strain>
    </source>
</reference>
<dbReference type="PROSITE" id="PS50995">
    <property type="entry name" value="HTH_MARR_2"/>
    <property type="match status" value="1"/>
</dbReference>
<evidence type="ECO:0000259" key="1">
    <source>
        <dbReference type="PROSITE" id="PS50995"/>
    </source>
</evidence>